<dbReference type="SUPFAM" id="SSF143744">
    <property type="entry name" value="GlcG-like"/>
    <property type="match status" value="1"/>
</dbReference>
<dbReference type="KEGG" id="tci:A7K98_02870"/>
<keyword evidence="1" id="KW-0732">Signal</keyword>
<dbReference type="RefSeq" id="WP_087487216.1">
    <property type="nucleotide sequence ID" value="NZ_CP015579.1"/>
</dbReference>
<dbReference type="Pfam" id="PF03928">
    <property type="entry name" value="HbpS-like"/>
    <property type="match status" value="1"/>
</dbReference>
<reference evidence="4 5" key="1">
    <citation type="submission" date="2016-05" db="EMBL/GenBank/DDBJ databases">
        <title>Complete genome sequence of two 2,5-diketo-D-glunonic acid producing strain Tatumella citrea.</title>
        <authorList>
            <person name="Duan C."/>
            <person name="Yang J."/>
            <person name="Yang S."/>
        </authorList>
    </citation>
    <scope>NUCLEOTIDE SEQUENCE [LARGE SCALE GENOMIC DNA]</scope>
    <source>
        <strain evidence="3 4">ATCC 39140</strain>
        <strain evidence="2 5">DSM 13699</strain>
    </source>
</reference>
<evidence type="ECO:0000313" key="3">
    <source>
        <dbReference type="EMBL" id="ARU96865.1"/>
    </source>
</evidence>
<feature type="chain" id="PRO_5010993158" evidence="1">
    <location>
        <begin position="24"/>
        <end position="152"/>
    </location>
</feature>
<name>A0A1Y0L4A7_TATCI</name>
<organism evidence="2 5">
    <name type="scientific">Tatumella citrea</name>
    <name type="common">Pantoea citrea</name>
    <dbReference type="NCBI Taxonomy" id="53336"/>
    <lineage>
        <taxon>Bacteria</taxon>
        <taxon>Pseudomonadati</taxon>
        <taxon>Pseudomonadota</taxon>
        <taxon>Gammaproteobacteria</taxon>
        <taxon>Enterobacterales</taxon>
        <taxon>Erwiniaceae</taxon>
        <taxon>Tatumella</taxon>
    </lineage>
</organism>
<dbReference type="Gene3D" id="3.30.450.150">
    <property type="entry name" value="Haem-degrading domain"/>
    <property type="match status" value="1"/>
</dbReference>
<evidence type="ECO:0000313" key="5">
    <source>
        <dbReference type="Proteomes" id="UP000195814"/>
    </source>
</evidence>
<dbReference type="OrthoDB" id="9800768at2"/>
<dbReference type="Proteomes" id="UP000195814">
    <property type="component" value="Chromosome"/>
</dbReference>
<dbReference type="AlphaFoldDB" id="A0A1Y0L4A7"/>
<evidence type="ECO:0000313" key="4">
    <source>
        <dbReference type="Proteomes" id="UP000195729"/>
    </source>
</evidence>
<dbReference type="InterPro" id="IPR052517">
    <property type="entry name" value="GlcG_carb_metab_protein"/>
</dbReference>
<evidence type="ECO:0000313" key="2">
    <source>
        <dbReference type="EMBL" id="ARU92827.1"/>
    </source>
</evidence>
<dbReference type="PANTHER" id="PTHR34309">
    <property type="entry name" value="SLR1406 PROTEIN"/>
    <property type="match status" value="1"/>
</dbReference>
<gene>
    <name evidence="2" type="ORF">A7K98_02870</name>
    <name evidence="3" type="ORF">A7K99_02870</name>
</gene>
<protein>
    <submittedName>
        <fullName evidence="2">GlcG protein</fullName>
    </submittedName>
</protein>
<proteinExistence type="predicted"/>
<accession>A0A1Y0L4A7</accession>
<dbReference type="PANTHER" id="PTHR34309:SF1">
    <property type="entry name" value="PROTEIN GLCG"/>
    <property type="match status" value="1"/>
</dbReference>
<keyword evidence="4" id="KW-1185">Reference proteome</keyword>
<evidence type="ECO:0000256" key="1">
    <source>
        <dbReference type="SAM" id="SignalP"/>
    </source>
</evidence>
<feature type="signal peptide" evidence="1">
    <location>
        <begin position="1"/>
        <end position="23"/>
    </location>
</feature>
<dbReference type="InterPro" id="IPR005624">
    <property type="entry name" value="PduO/GlcC-like"/>
</dbReference>
<dbReference type="Proteomes" id="UP000195729">
    <property type="component" value="Chromosome"/>
</dbReference>
<dbReference type="InterPro" id="IPR038084">
    <property type="entry name" value="PduO/GlcC-like_sf"/>
</dbReference>
<sequence>MKTKTLLAAALLLTTGYAATAGAATLTNSQANHVIENAESTIKAQNSTGCAVVVDNDGMLLSFQRLDGATPGCIDAAIGKARTSALYHAPSVKFMQRLQSGETTVLAIPHAVPLGGGYPLTLQGEVVGAVGVSTPKQDLDNQASETAAKSLK</sequence>
<dbReference type="EMBL" id="CP015579">
    <property type="protein sequence ID" value="ARU92827.1"/>
    <property type="molecule type" value="Genomic_DNA"/>
</dbReference>
<dbReference type="EMBL" id="CP015581">
    <property type="protein sequence ID" value="ARU96865.1"/>
    <property type="molecule type" value="Genomic_DNA"/>
</dbReference>